<gene>
    <name evidence="3" type="ORF">NX720_06945</name>
</gene>
<dbReference type="InterPro" id="IPR026881">
    <property type="entry name" value="WYL_dom"/>
</dbReference>
<evidence type="ECO:0000313" key="3">
    <source>
        <dbReference type="EMBL" id="UYM17637.1"/>
    </source>
</evidence>
<dbReference type="RefSeq" id="WP_262600289.1">
    <property type="nucleotide sequence ID" value="NZ_CP103300.1"/>
</dbReference>
<dbReference type="Pfam" id="PF26109">
    <property type="entry name" value="WHD_BrxR"/>
    <property type="match status" value="1"/>
</dbReference>
<dbReference type="PROSITE" id="PS52050">
    <property type="entry name" value="WYL"/>
    <property type="match status" value="1"/>
</dbReference>
<dbReference type="InterPro" id="IPR059019">
    <property type="entry name" value="WHD_CapW"/>
</dbReference>
<name>A0ABY6GXY9_9GAMM</name>
<protein>
    <submittedName>
        <fullName evidence="3">WYL domain-containing protein</fullName>
    </submittedName>
</protein>
<organism evidence="3 4">
    <name type="scientific">Endozoicomonas euniceicola</name>
    <dbReference type="NCBI Taxonomy" id="1234143"/>
    <lineage>
        <taxon>Bacteria</taxon>
        <taxon>Pseudomonadati</taxon>
        <taxon>Pseudomonadota</taxon>
        <taxon>Gammaproteobacteria</taxon>
        <taxon>Oceanospirillales</taxon>
        <taxon>Endozoicomonadaceae</taxon>
        <taxon>Endozoicomonas</taxon>
    </lineage>
</organism>
<dbReference type="PANTHER" id="PTHR34580">
    <property type="match status" value="1"/>
</dbReference>
<evidence type="ECO:0000313" key="4">
    <source>
        <dbReference type="Proteomes" id="UP001163255"/>
    </source>
</evidence>
<feature type="domain" description="DNA-binding transcriptional repressor CapW winged helix-turn-helix" evidence="2">
    <location>
        <begin position="9"/>
        <end position="78"/>
    </location>
</feature>
<feature type="domain" description="WYL" evidence="1">
    <location>
        <begin position="115"/>
        <end position="180"/>
    </location>
</feature>
<dbReference type="Pfam" id="PF13280">
    <property type="entry name" value="WYL"/>
    <property type="match status" value="1"/>
</dbReference>
<dbReference type="InterPro" id="IPR051534">
    <property type="entry name" value="CBASS_pafABC_assoc_protein"/>
</dbReference>
<dbReference type="PANTHER" id="PTHR34580:SF1">
    <property type="entry name" value="PROTEIN PAFC"/>
    <property type="match status" value="1"/>
</dbReference>
<reference evidence="3" key="1">
    <citation type="submission" date="2022-10" db="EMBL/GenBank/DDBJ databases">
        <title>Completed Genome Sequence of two octocoral isolated bacterium, Endozoicomonas euniceicola EF212T and Endozoicomonas gorgoniicola PS125T.</title>
        <authorList>
            <person name="Chiou Y.-J."/>
            <person name="Chen Y.-H."/>
        </authorList>
    </citation>
    <scope>NUCLEOTIDE SEQUENCE</scope>
    <source>
        <strain evidence="3">EF212</strain>
    </source>
</reference>
<dbReference type="Proteomes" id="UP001163255">
    <property type="component" value="Chromosome"/>
</dbReference>
<dbReference type="EMBL" id="CP103300">
    <property type="protein sequence ID" value="UYM17637.1"/>
    <property type="molecule type" value="Genomic_DNA"/>
</dbReference>
<dbReference type="PIRSF" id="PIRSF015558">
    <property type="entry name" value="Txn_reg_DeoR_prd"/>
    <property type="match status" value="1"/>
</dbReference>
<evidence type="ECO:0000259" key="2">
    <source>
        <dbReference type="Pfam" id="PF26109"/>
    </source>
</evidence>
<accession>A0ABY6GXY9</accession>
<dbReference type="InterPro" id="IPR016634">
    <property type="entry name" value="CapW-like"/>
</dbReference>
<evidence type="ECO:0000259" key="1">
    <source>
        <dbReference type="Pfam" id="PF13280"/>
    </source>
</evidence>
<proteinExistence type="predicted"/>
<keyword evidence="4" id="KW-1185">Reference proteome</keyword>
<sequence length="284" mass="32294">MTNPDPALSERYRFIDFLLLFKGRLTRAELVKRFAIGEATASRTIASYIDSHPDLIELQSNKKGYYAKNGFTPEYSHSALAGLKYIASGELTKKIDVDCYGIKAHHLHRVLDAKIVAAITRAIVNRYIAAIEYLSTTSGRKTRSVTPHAIFESSGSWYFRAYDSFSREFRTFKFSRLVSVIDLSAAENPKHSKSKDAAWHQMRLVRLIPHPKNPNPDTQAFDPGEKNAEVKELMVSEACLGFVLTDLRVDCSKYHRLSFYEYPLALQNRDELEDIKSMELSPGF</sequence>